<gene>
    <name evidence="2" type="ORF">S01H4_01471</name>
</gene>
<comment type="caution">
    <text evidence="2">The sequence shown here is derived from an EMBL/GenBank/DDBJ whole genome shotgun (WGS) entry which is preliminary data.</text>
</comment>
<organism evidence="2">
    <name type="scientific">marine sediment metagenome</name>
    <dbReference type="NCBI Taxonomy" id="412755"/>
    <lineage>
        <taxon>unclassified sequences</taxon>
        <taxon>metagenomes</taxon>
        <taxon>ecological metagenomes</taxon>
    </lineage>
</organism>
<evidence type="ECO:0000256" key="1">
    <source>
        <dbReference type="SAM" id="Phobius"/>
    </source>
</evidence>
<keyword evidence="1" id="KW-1133">Transmembrane helix</keyword>
<accession>X0ZIS5</accession>
<feature type="transmembrane region" description="Helical" evidence="1">
    <location>
        <begin position="20"/>
        <end position="40"/>
    </location>
</feature>
<protein>
    <submittedName>
        <fullName evidence="2">Uncharacterized protein</fullName>
    </submittedName>
</protein>
<feature type="transmembrane region" description="Helical" evidence="1">
    <location>
        <begin position="153"/>
        <end position="173"/>
    </location>
</feature>
<proteinExistence type="predicted"/>
<name>X0ZIS5_9ZZZZ</name>
<feature type="transmembrane region" description="Helical" evidence="1">
    <location>
        <begin position="52"/>
        <end position="68"/>
    </location>
</feature>
<keyword evidence="1" id="KW-0472">Membrane</keyword>
<evidence type="ECO:0000313" key="2">
    <source>
        <dbReference type="EMBL" id="GAG69284.1"/>
    </source>
</evidence>
<sequence>MNKINLKEKIEILNMHRIVFAVVLFILLIVIASILLLIWWPVKPSLAEITNSWVALIMVYLVLSILLFEKPIYKFFEEFIAAKKSGQHDSQQSRQEQFLGLVSDINIGDLASYYDSKQDNILNKEIQDTDSVVLREEEMAKYIRKLQKENIRWRFLFADTYLVLYAKYVLFWLHKSKSVNREEFDNIWQPKISDPEEREAIQDALLDLEFIREEEGDTFSITELGSAYVNYLKEMDRQIGDQSSNQ</sequence>
<reference evidence="2" key="1">
    <citation type="journal article" date="2014" name="Front. Microbiol.">
        <title>High frequency of phylogenetically diverse reductive dehalogenase-homologous genes in deep subseafloor sedimentary metagenomes.</title>
        <authorList>
            <person name="Kawai M."/>
            <person name="Futagami T."/>
            <person name="Toyoda A."/>
            <person name="Takaki Y."/>
            <person name="Nishi S."/>
            <person name="Hori S."/>
            <person name="Arai W."/>
            <person name="Tsubouchi T."/>
            <person name="Morono Y."/>
            <person name="Uchiyama I."/>
            <person name="Ito T."/>
            <person name="Fujiyama A."/>
            <person name="Inagaki F."/>
            <person name="Takami H."/>
        </authorList>
    </citation>
    <scope>NUCLEOTIDE SEQUENCE</scope>
    <source>
        <strain evidence="2">Expedition CK06-06</strain>
    </source>
</reference>
<dbReference type="EMBL" id="BART01000269">
    <property type="protein sequence ID" value="GAG69284.1"/>
    <property type="molecule type" value="Genomic_DNA"/>
</dbReference>
<dbReference type="AlphaFoldDB" id="X0ZIS5"/>
<keyword evidence="1" id="KW-0812">Transmembrane</keyword>